<evidence type="ECO:0000313" key="2">
    <source>
        <dbReference type="Proteomes" id="UP000187148"/>
    </source>
</evidence>
<dbReference type="Proteomes" id="UP000187148">
    <property type="component" value="Chromosome"/>
</dbReference>
<keyword evidence="2" id="KW-1185">Reference proteome</keyword>
<name>A0A807LEZ8_9ENTR</name>
<reference evidence="1 2" key="1">
    <citation type="submission" date="2017-01" db="EMBL/GenBank/DDBJ databases">
        <authorList>
            <person name="Cao J.-M."/>
        </authorList>
    </citation>
    <scope>NUCLEOTIDE SEQUENCE [LARGE SCALE GENOMIC DNA]</scope>
    <source>
        <strain evidence="1 2">888-76</strain>
    </source>
</reference>
<dbReference type="RefSeq" id="WP_076769369.1">
    <property type="nucleotide sequence ID" value="NZ_CP019445.1"/>
</dbReference>
<protein>
    <submittedName>
        <fullName evidence="1">Uncharacterized protein</fullName>
    </submittedName>
</protein>
<evidence type="ECO:0000313" key="1">
    <source>
        <dbReference type="EMBL" id="APZ05196.1"/>
    </source>
</evidence>
<dbReference type="EMBL" id="CP019445">
    <property type="protein sequence ID" value="APZ05196.1"/>
    <property type="molecule type" value="Genomic_DNA"/>
</dbReference>
<proteinExistence type="predicted"/>
<accession>A0A807LEZ8</accession>
<dbReference type="AlphaFoldDB" id="A0A807LEZ8"/>
<gene>
    <name evidence="1" type="ORF">BWI95_09080</name>
</gene>
<dbReference type="KEGG" id="kco:BWI95_09080"/>
<organism evidence="1 2">
    <name type="scientific">Kosakonia cowanii JCM 10956 = DSM 18146</name>
    <dbReference type="NCBI Taxonomy" id="1300165"/>
    <lineage>
        <taxon>Bacteria</taxon>
        <taxon>Pseudomonadati</taxon>
        <taxon>Pseudomonadota</taxon>
        <taxon>Gammaproteobacteria</taxon>
        <taxon>Enterobacterales</taxon>
        <taxon>Enterobacteriaceae</taxon>
        <taxon>Kosakonia</taxon>
    </lineage>
</organism>
<sequence length="154" mass="17490">MITKASILISYENKEILTEKISNLLGAADIDFTIMEYDYFDANEYKEYVEGRGIIPDDDSKYIEILSKVDFIYEVDFGTSVASIESNYLPAYIDFISQVLSLQLRCDVLTSFKPLSGDEYCPVSYFLDGKEIVSFISNSSNCWDGVLWIKKSTA</sequence>